<sequence>MELLYQNSYGAIYKMPKEESHICEMQMIVDTIGIFLSREDLDHLLSIVYKSTEPCTCADCGGNFCNKIWCSNPLIDICLKVDESILDHMEDLIKGAQFMLDMNATLEKYRLK</sequence>
<reference evidence="1 2" key="1">
    <citation type="journal article" date="2019" name="Mar. Drugs">
        <title>Comparative Genomics and CAZyme Genome Repertoires of Marine Zobellia amurskyensis KMM 3526(T) and Zobellia laminariae KMM 3676(T).</title>
        <authorList>
            <person name="Chernysheva N."/>
            <person name="Bystritskaya E."/>
            <person name="Stenkova A."/>
            <person name="Golovkin I."/>
            <person name="Nedashkovskaya O."/>
            <person name="Isaeva M."/>
        </authorList>
    </citation>
    <scope>NUCLEOTIDE SEQUENCE [LARGE SCALE GENOMIC DNA]</scope>
    <source>
        <strain evidence="1 2">KMM 3526</strain>
    </source>
</reference>
<name>A0A7X2ZW23_9FLAO</name>
<evidence type="ECO:0000313" key="2">
    <source>
        <dbReference type="Proteomes" id="UP000540519"/>
    </source>
</evidence>
<evidence type="ECO:0000313" key="1">
    <source>
        <dbReference type="EMBL" id="MUH37455.1"/>
    </source>
</evidence>
<proteinExistence type="predicted"/>
<accession>A0A7X2ZW23</accession>
<comment type="caution">
    <text evidence="1">The sequence shown here is derived from an EMBL/GenBank/DDBJ whole genome shotgun (WGS) entry which is preliminary data.</text>
</comment>
<protein>
    <submittedName>
        <fullName evidence="1">Uncharacterized protein</fullName>
    </submittedName>
</protein>
<dbReference type="Proteomes" id="UP000540519">
    <property type="component" value="Unassembled WGS sequence"/>
</dbReference>
<organism evidence="1 2">
    <name type="scientific">Zobellia amurskyensis</name>
    <dbReference type="NCBI Taxonomy" id="248905"/>
    <lineage>
        <taxon>Bacteria</taxon>
        <taxon>Pseudomonadati</taxon>
        <taxon>Bacteroidota</taxon>
        <taxon>Flavobacteriia</taxon>
        <taxon>Flavobacteriales</taxon>
        <taxon>Flavobacteriaceae</taxon>
        <taxon>Zobellia</taxon>
    </lineage>
</organism>
<dbReference type="OrthoDB" id="1180792at2"/>
<dbReference type="EMBL" id="RCNR01000041">
    <property type="protein sequence ID" value="MUH37455.1"/>
    <property type="molecule type" value="Genomic_DNA"/>
</dbReference>
<dbReference type="RefSeq" id="WP_155600739.1">
    <property type="nucleotide sequence ID" value="NZ_RCNR01000041.1"/>
</dbReference>
<keyword evidence="2" id="KW-1185">Reference proteome</keyword>
<dbReference type="AlphaFoldDB" id="A0A7X2ZW23"/>
<gene>
    <name evidence="1" type="ORF">D9O36_16515</name>
</gene>